<reference evidence="1 4" key="2">
    <citation type="submission" date="2019-12" db="EMBL/GenBank/DDBJ databases">
        <authorList>
            <person name="Zheng J."/>
        </authorList>
    </citation>
    <scope>NUCLEOTIDE SEQUENCE [LARGE SCALE GENOMIC DNA]</scope>
    <source>
        <strain evidence="1 4">DSM 27347</strain>
    </source>
</reference>
<dbReference type="RefSeq" id="WP_149683027.1">
    <property type="nucleotide sequence ID" value="NZ_FNBI01000007.1"/>
</dbReference>
<accession>A0A1G7PRG1</accession>
<organism evidence="2 3">
    <name type="scientific">Sphingomonas carotinifaciens</name>
    <dbReference type="NCBI Taxonomy" id="1166323"/>
    <lineage>
        <taxon>Bacteria</taxon>
        <taxon>Pseudomonadati</taxon>
        <taxon>Pseudomonadota</taxon>
        <taxon>Alphaproteobacteria</taxon>
        <taxon>Sphingomonadales</taxon>
        <taxon>Sphingomonadaceae</taxon>
        <taxon>Sphingomonas</taxon>
    </lineage>
</organism>
<evidence type="ECO:0000313" key="1">
    <source>
        <dbReference type="EMBL" id="MWC45713.1"/>
    </source>
</evidence>
<dbReference type="EMBL" id="FNBI01000007">
    <property type="protein sequence ID" value="SDF88000.1"/>
    <property type="molecule type" value="Genomic_DNA"/>
</dbReference>
<dbReference type="Proteomes" id="UP000436801">
    <property type="component" value="Unassembled WGS sequence"/>
</dbReference>
<dbReference type="Proteomes" id="UP000323502">
    <property type="component" value="Unassembled WGS sequence"/>
</dbReference>
<evidence type="ECO:0000313" key="2">
    <source>
        <dbReference type="EMBL" id="SDF88000.1"/>
    </source>
</evidence>
<gene>
    <name evidence="1" type="ORF">GQR91_19025</name>
    <name evidence="2" type="ORF">SAMN05216557_10717</name>
</gene>
<dbReference type="AlphaFoldDB" id="A0A1G7PRG1"/>
<dbReference type="OrthoDB" id="856045at2"/>
<keyword evidence="3" id="KW-1185">Reference proteome</keyword>
<reference evidence="2 3" key="1">
    <citation type="submission" date="2016-10" db="EMBL/GenBank/DDBJ databases">
        <authorList>
            <person name="Varghese N."/>
            <person name="Submissions S."/>
        </authorList>
    </citation>
    <scope>NUCLEOTIDE SEQUENCE [LARGE SCALE GENOMIC DNA]</scope>
    <source>
        <strain evidence="2 3">S7-754</strain>
    </source>
</reference>
<sequence length="1132" mass="122768">MRNRAPTRIADYMGSPGPFYRSVAIERDRDDAAAMRGYVLTPWLKRVAAEILEGLLPGSRRRAWRVTGDFGVGKSALALALLRTLDPRCADAKAPMDRFAKTIGSHMPRMYPLVLSGKQAGLNAGMAAAIANTVERERDLLDAKARRALTAVDPFEAILLLRDALIRSGRYDGLLVVIDEMGKFLEAAAIDPDQADIFRLQELAELAARSGERPLAVLMILHQGLQSYHREGAVSTRSEWAKVAERYDELVFDHPLSHTAALLSAALSPDMRRLPAAVRKSYAEAESAAGALGWLGPRGEGGEPCYPLHPAAVPAIARFFSAYGQNERSLFGFAASGEPNSLRAFADRHAAEDGLYGLDRFFDYVSTSFGHRLVARGGAGDWERIRTVLDGSAGSDPTEVAILKTVGVLNLIDAPDMVADVTTIQACLAPGVEPAAVARAITGLRERGVLFERVGRAGLRLWTSHRVDLSALWSEADAALPQASIGGELSKALSSIPIRPFLLARRHSVETGVTRRFPIRMVPASSLATTTLTADADGRILAVLCDDADEVAHAAAWAEEATAEDPTLLVLTLPPRPELRSNVVDLLRHRWIEANASILREDVFASAEIERRIKELESRLIDRLEGSLGLAGDPPAPFVRVFRGGRALADTPALHLLVSSTCDELYGAGPLVHNELINRHALTSAGAAARQRLIEALFERTHEPDLSFTGNKNPPERSLYLSLLKLGGVHRERDGVFVVDLPEQGDDPLRLRPALERMREQIRTAAGRVAVTEIYSCVSARPFGVRAALAPLLLAIVMVADRHRMALFERGTYCPKLDAQAFMRILKSPENFTIQWVALEGVRAEVYQRLAATLGSVDGEDGLMAVVAPLVRFGAGLSLHAQRSAEVSPNAARVRDAIMRARSPVDLVFTELPAACGLEPFDGDGEDGAVRAAEFAERLADAIGELERCYPSLLDRMRSEVGRALGADGDLRTNVADRAGPLVFRVKAQALRTFVQRLADRVLSDDAWIEAMGGALVGKPPSRWLSPDVATWQGRLEDISATFLRLEAAAFGSEPEQKGVVRLALTHVDGREHVSIVGVNEQSPEEELFTRSILHLIERNGASIAQVVARLAGHMLEANADEGTQTARSEGA</sequence>
<dbReference type="EMBL" id="WSUT01000007">
    <property type="protein sequence ID" value="MWC45713.1"/>
    <property type="molecule type" value="Genomic_DNA"/>
</dbReference>
<protein>
    <recommendedName>
        <fullName evidence="5">ATP-binding protein</fullName>
    </recommendedName>
</protein>
<proteinExistence type="predicted"/>
<evidence type="ECO:0000313" key="4">
    <source>
        <dbReference type="Proteomes" id="UP000436801"/>
    </source>
</evidence>
<name>A0A1G7PRG1_9SPHN</name>
<evidence type="ECO:0000313" key="3">
    <source>
        <dbReference type="Proteomes" id="UP000323502"/>
    </source>
</evidence>
<evidence type="ECO:0008006" key="5">
    <source>
        <dbReference type="Google" id="ProtNLM"/>
    </source>
</evidence>